<dbReference type="Gene3D" id="3.40.50.2300">
    <property type="match status" value="1"/>
</dbReference>
<evidence type="ECO:0000256" key="2">
    <source>
        <dbReference type="PROSITE-ProRule" id="PRU00169"/>
    </source>
</evidence>
<dbReference type="EMBL" id="JBHRTN010000003">
    <property type="protein sequence ID" value="MFC3123639.1"/>
    <property type="molecule type" value="Genomic_DNA"/>
</dbReference>
<dbReference type="InterPro" id="IPR011006">
    <property type="entry name" value="CheY-like_superfamily"/>
</dbReference>
<dbReference type="Proteomes" id="UP001595593">
    <property type="component" value="Unassembled WGS sequence"/>
</dbReference>
<keyword evidence="5" id="KW-1185">Reference proteome</keyword>
<feature type="domain" description="Response regulatory" evidence="3">
    <location>
        <begin position="7"/>
        <end position="124"/>
    </location>
</feature>
<accession>A0ABV7FWB8</accession>
<evidence type="ECO:0000259" key="3">
    <source>
        <dbReference type="PROSITE" id="PS50110"/>
    </source>
</evidence>
<name>A0ABV7FWB8_9PROT</name>
<dbReference type="Pfam" id="PF00072">
    <property type="entry name" value="Response_reg"/>
    <property type="match status" value="1"/>
</dbReference>
<dbReference type="InterPro" id="IPR050595">
    <property type="entry name" value="Bact_response_regulator"/>
</dbReference>
<dbReference type="SUPFAM" id="SSF52172">
    <property type="entry name" value="CheY-like"/>
    <property type="match status" value="1"/>
</dbReference>
<evidence type="ECO:0000313" key="4">
    <source>
        <dbReference type="EMBL" id="MFC3123639.1"/>
    </source>
</evidence>
<comment type="caution">
    <text evidence="4">The sequence shown here is derived from an EMBL/GenBank/DDBJ whole genome shotgun (WGS) entry which is preliminary data.</text>
</comment>
<evidence type="ECO:0000313" key="5">
    <source>
        <dbReference type="Proteomes" id="UP001595593"/>
    </source>
</evidence>
<proteinExistence type="predicted"/>
<dbReference type="PANTHER" id="PTHR44591">
    <property type="entry name" value="STRESS RESPONSE REGULATOR PROTEIN 1"/>
    <property type="match status" value="1"/>
</dbReference>
<feature type="modified residue" description="4-aspartylphosphate" evidence="2">
    <location>
        <position position="57"/>
    </location>
</feature>
<dbReference type="PANTHER" id="PTHR44591:SF3">
    <property type="entry name" value="RESPONSE REGULATORY DOMAIN-CONTAINING PROTEIN"/>
    <property type="match status" value="1"/>
</dbReference>
<reference evidence="5" key="1">
    <citation type="journal article" date="2019" name="Int. J. Syst. Evol. Microbiol.">
        <title>The Global Catalogue of Microorganisms (GCM) 10K type strain sequencing project: providing services to taxonomists for standard genome sequencing and annotation.</title>
        <authorList>
            <consortium name="The Broad Institute Genomics Platform"/>
            <consortium name="The Broad Institute Genome Sequencing Center for Infectious Disease"/>
            <person name="Wu L."/>
            <person name="Ma J."/>
        </authorList>
    </citation>
    <scope>NUCLEOTIDE SEQUENCE [LARGE SCALE GENOMIC DNA]</scope>
    <source>
        <strain evidence="5">KCTC 52094</strain>
    </source>
</reference>
<dbReference type="SMART" id="SM00448">
    <property type="entry name" value="REC"/>
    <property type="match status" value="1"/>
</dbReference>
<dbReference type="PROSITE" id="PS50110">
    <property type="entry name" value="RESPONSE_REGULATORY"/>
    <property type="match status" value="1"/>
</dbReference>
<evidence type="ECO:0000256" key="1">
    <source>
        <dbReference type="ARBA" id="ARBA00022553"/>
    </source>
</evidence>
<protein>
    <submittedName>
        <fullName evidence="4">Response regulator</fullName>
    </submittedName>
</protein>
<keyword evidence="1 2" id="KW-0597">Phosphoprotein</keyword>
<dbReference type="RefSeq" id="WP_379592715.1">
    <property type="nucleotide sequence ID" value="NZ_JBHRTN010000003.1"/>
</dbReference>
<organism evidence="4 5">
    <name type="scientific">Teichococcus globiformis</name>
    <dbReference type="NCBI Taxonomy" id="2307229"/>
    <lineage>
        <taxon>Bacteria</taxon>
        <taxon>Pseudomonadati</taxon>
        <taxon>Pseudomonadota</taxon>
        <taxon>Alphaproteobacteria</taxon>
        <taxon>Acetobacterales</taxon>
        <taxon>Roseomonadaceae</taxon>
        <taxon>Roseomonas</taxon>
    </lineage>
</organism>
<gene>
    <name evidence="4" type="ORF">ACFOD4_01085</name>
</gene>
<sequence>MSETLSRILYVEDDHDIRTLAGFALKAVGGFAVEACASGEEALGKAMGFAPQLLLLDVMMPGMDGPTTFGRLRALPGMEAVPAIFMTAKVQPQEVQRYRDLGSLDVISKPFDPMTLSTRVREIWAGRQEAAE</sequence>
<dbReference type="InterPro" id="IPR001789">
    <property type="entry name" value="Sig_transdc_resp-reg_receiver"/>
</dbReference>